<dbReference type="EMBL" id="MU003512">
    <property type="protein sequence ID" value="KAF2469455.1"/>
    <property type="molecule type" value="Genomic_DNA"/>
</dbReference>
<protein>
    <submittedName>
        <fullName evidence="1">Uncharacterized protein</fullName>
    </submittedName>
</protein>
<comment type="caution">
    <text evidence="1">The sequence shown here is derived from an EMBL/GenBank/DDBJ whole genome shotgun (WGS) entry which is preliminary data.</text>
</comment>
<organism evidence="1 2">
    <name type="scientific">Lindgomyces ingoldianus</name>
    <dbReference type="NCBI Taxonomy" id="673940"/>
    <lineage>
        <taxon>Eukaryota</taxon>
        <taxon>Fungi</taxon>
        <taxon>Dikarya</taxon>
        <taxon>Ascomycota</taxon>
        <taxon>Pezizomycotina</taxon>
        <taxon>Dothideomycetes</taxon>
        <taxon>Pleosporomycetidae</taxon>
        <taxon>Pleosporales</taxon>
        <taxon>Lindgomycetaceae</taxon>
        <taxon>Lindgomyces</taxon>
    </lineage>
</organism>
<keyword evidence="2" id="KW-1185">Reference proteome</keyword>
<reference evidence="1" key="1">
    <citation type="journal article" date="2020" name="Stud. Mycol.">
        <title>101 Dothideomycetes genomes: a test case for predicting lifestyles and emergence of pathogens.</title>
        <authorList>
            <person name="Haridas S."/>
            <person name="Albert R."/>
            <person name="Binder M."/>
            <person name="Bloem J."/>
            <person name="Labutti K."/>
            <person name="Salamov A."/>
            <person name="Andreopoulos B."/>
            <person name="Baker S."/>
            <person name="Barry K."/>
            <person name="Bills G."/>
            <person name="Bluhm B."/>
            <person name="Cannon C."/>
            <person name="Castanera R."/>
            <person name="Culley D."/>
            <person name="Daum C."/>
            <person name="Ezra D."/>
            <person name="Gonzalez J."/>
            <person name="Henrissat B."/>
            <person name="Kuo A."/>
            <person name="Liang C."/>
            <person name="Lipzen A."/>
            <person name="Lutzoni F."/>
            <person name="Magnuson J."/>
            <person name="Mondo S."/>
            <person name="Nolan M."/>
            <person name="Ohm R."/>
            <person name="Pangilinan J."/>
            <person name="Park H.-J."/>
            <person name="Ramirez L."/>
            <person name="Alfaro M."/>
            <person name="Sun H."/>
            <person name="Tritt A."/>
            <person name="Yoshinaga Y."/>
            <person name="Zwiers L.-H."/>
            <person name="Turgeon B."/>
            <person name="Goodwin S."/>
            <person name="Spatafora J."/>
            <person name="Crous P."/>
            <person name="Grigoriev I."/>
        </authorList>
    </citation>
    <scope>NUCLEOTIDE SEQUENCE</scope>
    <source>
        <strain evidence="1">ATCC 200398</strain>
    </source>
</reference>
<sequence length="628" mass="69567">MILSGRTSRLFCQGNCRVANVNSFAECSIGMHPSATFTFPSCRATLLALFGLAEELIKSHLDERAAKLSRGRFPVKALFMSDVEPSAYCYYDYDRGCYVYQTVQTIVAAQPSPAAQEPRPQNESASTLTTLHGRTESNDSSNCSISSGLSSLFENISLERNFNPMEATPRSTSLSSGVLVGPGDPSWNRGSSYASYEHPNPPLTTPTGCSPQLPLSNPTRAFHGWHQDQIAPPNPQAREGTRPSRAMPYQNTQERRDNSQPSDPERLQVVSRNVVMNPGTPPDLLQLGITPHRQIRGNSESTREKLDSSFCIRRPGHKFFKKGLVFRVLWPELAGDMNQNITVASTPRFEGENFFVKVRWFVVVREVPFDVLLFPLTLSIQTYRGRGVPENKVKKDHAIMYTGDVAPLPLPSEEPRGAWELPMGDPIRVIGKNQWGRMDPMSRVNFLKVYTVEHNVKIDDFGYVDRNDEWKLITQFNSHWNIGPLSHQVSQPDPSLSNSSETAQGYYAPSHAPSYAPQNENSQGPTDDPSGNGFQILNSTGRYPISPIPENTRAYHQSLGTELPSTDDGDDGNETEVPHDDAPTGPRHGEGSGSHGSTRDNNNPIRSHTLSRFAIECHAVSKLMITSA</sequence>
<evidence type="ECO:0000313" key="1">
    <source>
        <dbReference type="EMBL" id="KAF2469455.1"/>
    </source>
</evidence>
<accession>A0ACB6QRD8</accession>
<dbReference type="Proteomes" id="UP000799755">
    <property type="component" value="Unassembled WGS sequence"/>
</dbReference>
<proteinExistence type="predicted"/>
<name>A0ACB6QRD8_9PLEO</name>
<gene>
    <name evidence="1" type="ORF">BDR25DRAFT_394411</name>
</gene>
<evidence type="ECO:0000313" key="2">
    <source>
        <dbReference type="Proteomes" id="UP000799755"/>
    </source>
</evidence>